<sequence>MVSNKFDIVRLYYPNNWRKNVGTLVSDKDKKFNWFLCSQRIYDPKTGSHIAKISPNIQFYCETTGKTLLAQGLSQKGENIDTQIVRPRLLIVNNPQKMTKKYLLDTAEYAVENFGYDGVAVKNKYAKDDFLAAYNSFLCGEIIFIFADGILIESTELYPDRCGIIRYAKLNNLCIKQKIIDFPSCDEIDKILVDKDCSDVSKVLYSYLTKYLKTGI</sequence>
<proteinExistence type="predicted"/>
<evidence type="ECO:0000313" key="1">
    <source>
        <dbReference type="EMBL" id="QBK86493.1"/>
    </source>
</evidence>
<dbReference type="EMBL" id="MK500334">
    <property type="protein sequence ID" value="QBK86493.1"/>
    <property type="molecule type" value="Genomic_DNA"/>
</dbReference>
<reference evidence="1" key="1">
    <citation type="journal article" date="2019" name="MBio">
        <title>Virus Genomes from Deep Sea Sediments Expand the Ocean Megavirome and Support Independent Origins of Viral Gigantism.</title>
        <authorList>
            <person name="Backstrom D."/>
            <person name="Yutin N."/>
            <person name="Jorgensen S.L."/>
            <person name="Dharamshi J."/>
            <person name="Homa F."/>
            <person name="Zaremba-Niedwiedzka K."/>
            <person name="Spang A."/>
            <person name="Wolf Y.I."/>
            <person name="Koonin E.V."/>
            <person name="Ettema T.J."/>
        </authorList>
    </citation>
    <scope>NUCLEOTIDE SEQUENCE</scope>
</reference>
<gene>
    <name evidence="1" type="ORF">LCMAC102_02880</name>
</gene>
<organism evidence="1">
    <name type="scientific">Marseillevirus LCMAC102</name>
    <dbReference type="NCBI Taxonomy" id="2506603"/>
    <lineage>
        <taxon>Viruses</taxon>
        <taxon>Varidnaviria</taxon>
        <taxon>Bamfordvirae</taxon>
        <taxon>Nucleocytoviricota</taxon>
        <taxon>Megaviricetes</taxon>
        <taxon>Pimascovirales</taxon>
        <taxon>Pimascovirales incertae sedis</taxon>
        <taxon>Marseilleviridae</taxon>
    </lineage>
</organism>
<name>A0A481YT78_9VIRU</name>
<protein>
    <submittedName>
        <fullName evidence="1">Uncharacterized protein</fullName>
    </submittedName>
</protein>
<accession>A0A481YT78</accession>